<dbReference type="InterPro" id="IPR044526">
    <property type="entry name" value="NAKR1-3"/>
</dbReference>
<reference evidence="4" key="1">
    <citation type="submission" date="2025-08" db="UniProtKB">
        <authorList>
            <consortium name="RefSeq"/>
        </authorList>
    </citation>
    <scope>IDENTIFICATION</scope>
</reference>
<dbReference type="PANTHER" id="PTHR46119:SF15">
    <property type="entry name" value="PROTEIN SODIUM POTASSIUM ROOT DEFECTIVE 2"/>
    <property type="match status" value="1"/>
</dbReference>
<feature type="region of interest" description="Disordered" evidence="1">
    <location>
        <begin position="33"/>
        <end position="67"/>
    </location>
</feature>
<dbReference type="GO" id="GO:0046872">
    <property type="term" value="F:metal ion binding"/>
    <property type="evidence" value="ECO:0007669"/>
    <property type="project" value="InterPro"/>
</dbReference>
<dbReference type="OMA" id="CDYISAL"/>
<dbReference type="Proteomes" id="UP000189703">
    <property type="component" value="Unplaced"/>
</dbReference>
<organism evidence="3 4">
    <name type="scientific">Nelumbo nucifera</name>
    <name type="common">Sacred lotus</name>
    <dbReference type="NCBI Taxonomy" id="4432"/>
    <lineage>
        <taxon>Eukaryota</taxon>
        <taxon>Viridiplantae</taxon>
        <taxon>Streptophyta</taxon>
        <taxon>Embryophyta</taxon>
        <taxon>Tracheophyta</taxon>
        <taxon>Spermatophyta</taxon>
        <taxon>Magnoliopsida</taxon>
        <taxon>Proteales</taxon>
        <taxon>Nelumbonaceae</taxon>
        <taxon>Nelumbo</taxon>
    </lineage>
</organism>
<evidence type="ECO:0000313" key="3">
    <source>
        <dbReference type="Proteomes" id="UP000189703"/>
    </source>
</evidence>
<dbReference type="PANTHER" id="PTHR46119">
    <property type="entry name" value="OS08G0405700 PROTEIN"/>
    <property type="match status" value="1"/>
</dbReference>
<protein>
    <submittedName>
        <fullName evidence="4">Protein SODIUM POTASSIUM ROOT DEFECTIVE 1-like</fullName>
    </submittedName>
</protein>
<dbReference type="InterPro" id="IPR036163">
    <property type="entry name" value="HMA_dom_sf"/>
</dbReference>
<dbReference type="KEGG" id="nnu:104589680"/>
<dbReference type="CDD" id="cd00371">
    <property type="entry name" value="HMA"/>
    <property type="match status" value="1"/>
</dbReference>
<dbReference type="GeneID" id="104589680"/>
<feature type="compositionally biased region" description="Basic residues" evidence="1">
    <location>
        <begin position="55"/>
        <end position="64"/>
    </location>
</feature>
<dbReference type="OrthoDB" id="689350at2759"/>
<dbReference type="FunCoup" id="A0A1U7Z094">
    <property type="interactions" value="158"/>
</dbReference>
<dbReference type="Pfam" id="PF00403">
    <property type="entry name" value="HMA"/>
    <property type="match status" value="1"/>
</dbReference>
<evidence type="ECO:0000259" key="2">
    <source>
        <dbReference type="PROSITE" id="PS50846"/>
    </source>
</evidence>
<dbReference type="AlphaFoldDB" id="A0A1U7Z094"/>
<dbReference type="InParanoid" id="A0A1U7Z094"/>
<evidence type="ECO:0000256" key="1">
    <source>
        <dbReference type="SAM" id="MobiDB-lite"/>
    </source>
</evidence>
<keyword evidence="3" id="KW-1185">Reference proteome</keyword>
<dbReference type="PROSITE" id="PS50846">
    <property type="entry name" value="HMA_2"/>
    <property type="match status" value="1"/>
</dbReference>
<dbReference type="SUPFAM" id="SSF55008">
    <property type="entry name" value="HMA, heavy metal-associated domain"/>
    <property type="match status" value="1"/>
</dbReference>
<gene>
    <name evidence="4" type="primary">LOC104589680</name>
</gene>
<dbReference type="Gene3D" id="3.30.70.100">
    <property type="match status" value="1"/>
</dbReference>
<dbReference type="InterPro" id="IPR006121">
    <property type="entry name" value="HMA_dom"/>
</dbReference>
<accession>A0A1U7Z094</accession>
<dbReference type="RefSeq" id="XP_010246379.1">
    <property type="nucleotide sequence ID" value="XM_010248077.1"/>
</dbReference>
<feature type="domain" description="HMA" evidence="2">
    <location>
        <begin position="84"/>
        <end position="152"/>
    </location>
</feature>
<name>A0A1U7Z094_NELNU</name>
<proteinExistence type="predicted"/>
<evidence type="ECO:0000313" key="4">
    <source>
        <dbReference type="RefSeq" id="XP_010246379.1"/>
    </source>
</evidence>
<sequence>MKGIDFFCSSLASTAICASMDQRSMVRHGGRAIDRHKPPSLFISVPGSQPPTKPKPYHHQKSRKSSATPIDLNYPSGFLQISLESVVVLRVSLHCKGCEGKVRKHISKMEARVTSFNIDFAAKKVTVVGDVMSLGVLPSVSRKQRGEGKLRI</sequence>
<dbReference type="eggNOG" id="KOG1603">
    <property type="taxonomic scope" value="Eukaryota"/>
</dbReference>